<accession>Q11IA2</accession>
<feature type="transmembrane region" description="Helical" evidence="1">
    <location>
        <begin position="6"/>
        <end position="27"/>
    </location>
</feature>
<dbReference type="HOGENOM" id="CLU_179993_2_0_5"/>
<dbReference type="PANTHER" id="PTHR37304">
    <property type="entry name" value="MEMBRANE PROTEIN-RELATED"/>
    <property type="match status" value="1"/>
</dbReference>
<keyword evidence="1" id="KW-0472">Membrane</keyword>
<dbReference type="Pfam" id="PF04070">
    <property type="entry name" value="DUF378"/>
    <property type="match status" value="1"/>
</dbReference>
<dbReference type="OrthoDB" id="9812136at2"/>
<sequence length="74" mass="8152">MHALNVVTLILLIIGGLNWLLVGLFQVDLVASIFGGQEAAVSRVIYVLVGLSALWQLMPLFKSFNEDEAMAQRH</sequence>
<dbReference type="STRING" id="266779.Meso_1477"/>
<proteinExistence type="predicted"/>
<dbReference type="InterPro" id="IPR007211">
    <property type="entry name" value="DUF378"/>
</dbReference>
<dbReference type="PANTHER" id="PTHR37304:SF1">
    <property type="entry name" value="MEMBRANE PROTEIN"/>
    <property type="match status" value="1"/>
</dbReference>
<reference evidence="2" key="1">
    <citation type="submission" date="2006-06" db="EMBL/GenBank/DDBJ databases">
        <title>Complete sequence of chromosome of Chelativorans sp. BNC1.</title>
        <authorList>
            <consortium name="US DOE Joint Genome Institute"/>
            <person name="Copeland A."/>
            <person name="Lucas S."/>
            <person name="Lapidus A."/>
            <person name="Barry K."/>
            <person name="Detter J.C."/>
            <person name="Glavina del Rio T."/>
            <person name="Hammon N."/>
            <person name="Israni S."/>
            <person name="Dalin E."/>
            <person name="Tice H."/>
            <person name="Pitluck S."/>
            <person name="Chertkov O."/>
            <person name="Brettin T."/>
            <person name="Bruce D."/>
            <person name="Han C."/>
            <person name="Tapia R."/>
            <person name="Gilna P."/>
            <person name="Schmutz J."/>
            <person name="Larimer F."/>
            <person name="Land M."/>
            <person name="Hauser L."/>
            <person name="Kyrpides N."/>
            <person name="Mikhailova N."/>
            <person name="Richardson P."/>
        </authorList>
    </citation>
    <scope>NUCLEOTIDE SEQUENCE</scope>
    <source>
        <strain evidence="2">BNC1</strain>
    </source>
</reference>
<keyword evidence="1" id="KW-1133">Transmembrane helix</keyword>
<gene>
    <name evidence="2" type="ordered locus">Meso_1477</name>
</gene>
<dbReference type="KEGG" id="mes:Meso_1477"/>
<keyword evidence="1" id="KW-0812">Transmembrane</keyword>
<dbReference type="eggNOG" id="COG2155">
    <property type="taxonomic scope" value="Bacteria"/>
</dbReference>
<evidence type="ECO:0000256" key="1">
    <source>
        <dbReference type="SAM" id="Phobius"/>
    </source>
</evidence>
<dbReference type="EMBL" id="CP000390">
    <property type="protein sequence ID" value="ABG62873.1"/>
    <property type="molecule type" value="Genomic_DNA"/>
</dbReference>
<name>Q11IA2_CHESB</name>
<feature type="transmembrane region" description="Helical" evidence="1">
    <location>
        <begin position="39"/>
        <end position="58"/>
    </location>
</feature>
<organism evidence="2">
    <name type="scientific">Chelativorans sp. (strain BNC1)</name>
    <dbReference type="NCBI Taxonomy" id="266779"/>
    <lineage>
        <taxon>Bacteria</taxon>
        <taxon>Pseudomonadati</taxon>
        <taxon>Pseudomonadota</taxon>
        <taxon>Alphaproteobacteria</taxon>
        <taxon>Hyphomicrobiales</taxon>
        <taxon>Phyllobacteriaceae</taxon>
        <taxon>Chelativorans</taxon>
    </lineage>
</organism>
<evidence type="ECO:0000313" key="2">
    <source>
        <dbReference type="EMBL" id="ABG62873.1"/>
    </source>
</evidence>
<protein>
    <recommendedName>
        <fullName evidence="3">DUF378 domain-containing protein</fullName>
    </recommendedName>
</protein>
<dbReference type="AlphaFoldDB" id="Q11IA2"/>
<evidence type="ECO:0008006" key="3">
    <source>
        <dbReference type="Google" id="ProtNLM"/>
    </source>
</evidence>